<name>A0A1M5RGQ0_9FIRM</name>
<dbReference type="STRING" id="1123382.SAMN02745221_02030"/>
<organism evidence="2 3">
    <name type="scientific">Thermosyntropha lipolytica DSM 11003</name>
    <dbReference type="NCBI Taxonomy" id="1123382"/>
    <lineage>
        <taxon>Bacteria</taxon>
        <taxon>Bacillati</taxon>
        <taxon>Bacillota</taxon>
        <taxon>Clostridia</taxon>
        <taxon>Eubacteriales</taxon>
        <taxon>Syntrophomonadaceae</taxon>
        <taxon>Thermosyntropha</taxon>
    </lineage>
</organism>
<dbReference type="AlphaFoldDB" id="A0A1M5RGQ0"/>
<protein>
    <recommendedName>
        <fullName evidence="1">DUF2726 domain-containing protein</fullName>
    </recommendedName>
</protein>
<proteinExistence type="predicted"/>
<reference evidence="3" key="1">
    <citation type="submission" date="2016-11" db="EMBL/GenBank/DDBJ databases">
        <authorList>
            <person name="Varghese N."/>
            <person name="Submissions S."/>
        </authorList>
    </citation>
    <scope>NUCLEOTIDE SEQUENCE [LARGE SCALE GENOMIC DNA]</scope>
    <source>
        <strain evidence="3">DSM 11003</strain>
    </source>
</reference>
<dbReference type="RefSeq" id="WP_073093387.1">
    <property type="nucleotide sequence ID" value="NZ_FQWY01000049.1"/>
</dbReference>
<dbReference type="OrthoDB" id="70514at2"/>
<evidence type="ECO:0000313" key="3">
    <source>
        <dbReference type="Proteomes" id="UP000242329"/>
    </source>
</evidence>
<keyword evidence="3" id="KW-1185">Reference proteome</keyword>
<evidence type="ECO:0000313" key="2">
    <source>
        <dbReference type="EMBL" id="SHH25512.1"/>
    </source>
</evidence>
<dbReference type="Pfam" id="PF10881">
    <property type="entry name" value="DUF2726"/>
    <property type="match status" value="1"/>
</dbReference>
<sequence length="186" mass="21107">MGQAILALIGLILLKLFWDVYKEKVTPDVPPKTRSKKGGKIIDISEAWIDMNNLPYSKKESLLSAAEKEVYQRLNHILKESNFIVFPKVRLADFLHVDPHIANSPEYLKRINAKSVDFLICHRENLEPVLIVQVHEGSNARKEQIAEQFLEKSAKAAKIPVLALNFSHIPSLPDLSHKLKEKGINI</sequence>
<dbReference type="Proteomes" id="UP000242329">
    <property type="component" value="Unassembled WGS sequence"/>
</dbReference>
<accession>A0A1M5RGQ0</accession>
<dbReference type="InterPro" id="IPR024402">
    <property type="entry name" value="DUF2726"/>
</dbReference>
<evidence type="ECO:0000259" key="1">
    <source>
        <dbReference type="Pfam" id="PF10881"/>
    </source>
</evidence>
<gene>
    <name evidence="2" type="ORF">SAMN02745221_02030</name>
</gene>
<dbReference type="EMBL" id="FQWY01000049">
    <property type="protein sequence ID" value="SHH25512.1"/>
    <property type="molecule type" value="Genomic_DNA"/>
</dbReference>
<feature type="domain" description="DUF2726" evidence="1">
    <location>
        <begin position="60"/>
        <end position="170"/>
    </location>
</feature>